<organism evidence="1 2">
    <name type="scientific">Steroidobacter flavus</name>
    <dbReference type="NCBI Taxonomy" id="1842136"/>
    <lineage>
        <taxon>Bacteria</taxon>
        <taxon>Pseudomonadati</taxon>
        <taxon>Pseudomonadota</taxon>
        <taxon>Gammaproteobacteria</taxon>
        <taxon>Steroidobacterales</taxon>
        <taxon>Steroidobacteraceae</taxon>
        <taxon>Steroidobacter</taxon>
    </lineage>
</organism>
<comment type="caution">
    <text evidence="1">The sequence shown here is derived from an EMBL/GenBank/DDBJ whole genome shotgun (WGS) entry which is preliminary data.</text>
</comment>
<keyword evidence="2" id="KW-1185">Reference proteome</keyword>
<protein>
    <submittedName>
        <fullName evidence="1">Uncharacterized protein</fullName>
    </submittedName>
</protein>
<dbReference type="RefSeq" id="WP_380605042.1">
    <property type="nucleotide sequence ID" value="NZ_JBHSDU010000015.1"/>
</dbReference>
<sequence length="694" mass="77428">MVAYEAGHEGLLSAALIRLKLLNPGETAPPPFLRASGVAGESFVYFVYLKTSRDAHRARGLWLVVKFEKRPERADREWEAVVELRADADLPNNVLLPIDGNEPADQCIIFPAAQGESEFQTVTTLQDLLIHQLGSNPQNCSNALDLVLHSLKTAFHRRQPGMRASAVGSGPRTWSAWFSGVLTADSLAKIVATVATSSAAKQALQIVRAHRPAGTDASDTLMTLLSSPETIVKQGHSLAFDLHFSRVHGDMNMTNALLSLAPDQTPAADFIIDVPHSRPEQPTALDFARLEVDFFLTVLPALIADRDELLQFSARLRDYLDGRVVTPGPDSVLWRNCVTFMTRLRRSAERVLNDLGPADRFKYAMRDLGTCLFFYYLKALLWQSTASNDTLNQQAVLCACLSLEHLRDILASRYSGASQYHRQLWQVLDPDQLKLSDEQRNEVQALAESLAKLDTPATTEAMGPLLSAVVPEAAGTFSPDFIPAIQQKLLELLTVDRVMDQYTKSYSVIRRDPDGTLTLLKTTTYMPVNLTNRPIRLHPAIEYELHEARRTVLKHFSVVGIAPGTPSWKQPAQFTLGDQELRARESYRDNRTPVRTYAIDSEFVLPPHDPNNPRPFRVTFEEEISGKDMDGDHIVTDRVLNGVTVRFDPGTAGVFDFSAGDGQLEEVEPNREWRLKGVLLPEQKISVRWRHIAE</sequence>
<reference evidence="2" key="1">
    <citation type="journal article" date="2019" name="Int. J. Syst. Evol. Microbiol.">
        <title>The Global Catalogue of Microorganisms (GCM) 10K type strain sequencing project: providing services to taxonomists for standard genome sequencing and annotation.</title>
        <authorList>
            <consortium name="The Broad Institute Genomics Platform"/>
            <consortium name="The Broad Institute Genome Sequencing Center for Infectious Disease"/>
            <person name="Wu L."/>
            <person name="Ma J."/>
        </authorList>
    </citation>
    <scope>NUCLEOTIDE SEQUENCE [LARGE SCALE GENOMIC DNA]</scope>
    <source>
        <strain evidence="2">CGMCC 1.10759</strain>
    </source>
</reference>
<dbReference type="Proteomes" id="UP001595904">
    <property type="component" value="Unassembled WGS sequence"/>
</dbReference>
<gene>
    <name evidence="1" type="ORF">ACFPN2_33925</name>
</gene>
<evidence type="ECO:0000313" key="1">
    <source>
        <dbReference type="EMBL" id="MFC4314122.1"/>
    </source>
</evidence>
<dbReference type="EMBL" id="JBHSDU010000015">
    <property type="protein sequence ID" value="MFC4314122.1"/>
    <property type="molecule type" value="Genomic_DNA"/>
</dbReference>
<accession>A0ABV8T2Y7</accession>
<proteinExistence type="predicted"/>
<evidence type="ECO:0000313" key="2">
    <source>
        <dbReference type="Proteomes" id="UP001595904"/>
    </source>
</evidence>
<name>A0ABV8T2Y7_9GAMM</name>